<name>A0A919YSK2_9BACL</name>
<dbReference type="PANTHER" id="PTHR34978:SF3">
    <property type="entry name" value="SLR0241 PROTEIN"/>
    <property type="match status" value="1"/>
</dbReference>
<protein>
    <submittedName>
        <fullName evidence="4">Uncharacterized protein</fullName>
    </submittedName>
</protein>
<feature type="transmembrane region" description="Helical" evidence="1">
    <location>
        <begin position="319"/>
        <end position="338"/>
    </location>
</feature>
<evidence type="ECO:0000256" key="1">
    <source>
        <dbReference type="SAM" id="Phobius"/>
    </source>
</evidence>
<dbReference type="SUPFAM" id="SSF51261">
    <property type="entry name" value="Duplicated hybrid motif"/>
    <property type="match status" value="1"/>
</dbReference>
<sequence>MQANIAGWAFSLFQHVLVTAPVAVGLILLILLIRRMPVLRLHVHVVYTLWLICIVRLWMPWTPPGPIQLWQSIQGGGAVVSHNEAAALWTSSELRSLAAPVQQWKEMSGALNVWEIIFAIWAVVTAALFLVYAGLSVYAIYTIRRAGCRPADELRLILDKCKQELKMRRHVRIAQSNRVAYPVLSGWIRPRILIPSKLIGHLHADEWRNILLHELIHVRRGDIIWNHAMAMLVIVNWFNPLVWIAYRMMREDQELSCDRVALRYTDSQQYGTTLLRVASWKLMQGQVVHGLLSFKGSSSRTLTRRRIEMIKQVASNKRVWTPLLVGVVVIIAIMTFTGKNTTALSKELNVLTFNIPAEGKVTNEFQTERPYVSIANAEGTAIFAAADGVVEQAEYVKKEGNYIRIAHDGGYVTTYSHLESLQVKAGERVSAGAQIGTMGSTGHSTGPHVKWMLWNGETAIDPLEPVEQQ</sequence>
<evidence type="ECO:0000259" key="3">
    <source>
        <dbReference type="Pfam" id="PF05569"/>
    </source>
</evidence>
<dbReference type="PANTHER" id="PTHR34978">
    <property type="entry name" value="POSSIBLE SENSOR-TRANSDUCER PROTEIN BLAR"/>
    <property type="match status" value="1"/>
</dbReference>
<dbReference type="RefSeq" id="WP_213519956.1">
    <property type="nucleotide sequence ID" value="NZ_BOSE01000014.1"/>
</dbReference>
<feature type="domain" description="M23ase beta-sheet core" evidence="2">
    <location>
        <begin position="372"/>
        <end position="462"/>
    </location>
</feature>
<feature type="domain" description="Peptidase M56" evidence="3">
    <location>
        <begin position="23"/>
        <end position="310"/>
    </location>
</feature>
<dbReference type="Pfam" id="PF01551">
    <property type="entry name" value="Peptidase_M23"/>
    <property type="match status" value="1"/>
</dbReference>
<feature type="transmembrane region" description="Helical" evidence="1">
    <location>
        <begin position="45"/>
        <end position="61"/>
    </location>
</feature>
<dbReference type="Pfam" id="PF05569">
    <property type="entry name" value="Peptidase_M56"/>
    <property type="match status" value="1"/>
</dbReference>
<dbReference type="InterPro" id="IPR011055">
    <property type="entry name" value="Dup_hybrid_motif"/>
</dbReference>
<keyword evidence="1" id="KW-0812">Transmembrane</keyword>
<evidence type="ECO:0000259" key="2">
    <source>
        <dbReference type="Pfam" id="PF01551"/>
    </source>
</evidence>
<dbReference type="Gene3D" id="2.70.70.10">
    <property type="entry name" value="Glucose Permease (Domain IIA)"/>
    <property type="match status" value="1"/>
</dbReference>
<feature type="transmembrane region" description="Helical" evidence="1">
    <location>
        <begin position="116"/>
        <end position="141"/>
    </location>
</feature>
<dbReference type="InterPro" id="IPR052173">
    <property type="entry name" value="Beta-lactam_resp_regulator"/>
</dbReference>
<reference evidence="4" key="1">
    <citation type="submission" date="2021-03" db="EMBL/GenBank/DDBJ databases">
        <title>Antimicrobial resistance genes in bacteria isolated from Japanese honey, and their potential for conferring macrolide and lincosamide resistance in the American foulbrood pathogen Paenibacillus larvae.</title>
        <authorList>
            <person name="Okamoto M."/>
            <person name="Kumagai M."/>
            <person name="Kanamori H."/>
            <person name="Takamatsu D."/>
        </authorList>
    </citation>
    <scope>NUCLEOTIDE SEQUENCE</scope>
    <source>
        <strain evidence="4">J40TS1</strain>
    </source>
</reference>
<keyword evidence="1" id="KW-0472">Membrane</keyword>
<dbReference type="InterPro" id="IPR008756">
    <property type="entry name" value="Peptidase_M56"/>
</dbReference>
<organism evidence="4 5">
    <name type="scientific">Paenibacillus montaniterrae</name>
    <dbReference type="NCBI Taxonomy" id="429341"/>
    <lineage>
        <taxon>Bacteria</taxon>
        <taxon>Bacillati</taxon>
        <taxon>Bacillota</taxon>
        <taxon>Bacilli</taxon>
        <taxon>Bacillales</taxon>
        <taxon>Paenibacillaceae</taxon>
        <taxon>Paenibacillus</taxon>
    </lineage>
</organism>
<accession>A0A919YSK2</accession>
<proteinExistence type="predicted"/>
<gene>
    <name evidence="4" type="ORF">J40TS1_49450</name>
</gene>
<dbReference type="Proteomes" id="UP000683139">
    <property type="component" value="Unassembled WGS sequence"/>
</dbReference>
<dbReference type="CDD" id="cd12797">
    <property type="entry name" value="M23_peptidase"/>
    <property type="match status" value="1"/>
</dbReference>
<evidence type="ECO:0000313" key="5">
    <source>
        <dbReference type="Proteomes" id="UP000683139"/>
    </source>
</evidence>
<dbReference type="Gene3D" id="3.30.2010.10">
    <property type="entry name" value="Metalloproteases ('zincins'), catalytic domain"/>
    <property type="match status" value="1"/>
</dbReference>
<dbReference type="InterPro" id="IPR016047">
    <property type="entry name" value="M23ase_b-sheet_dom"/>
</dbReference>
<dbReference type="CDD" id="cd07341">
    <property type="entry name" value="M56_BlaR1_MecR1_like"/>
    <property type="match status" value="1"/>
</dbReference>
<feature type="transmembrane region" description="Helical" evidence="1">
    <location>
        <begin position="223"/>
        <end position="246"/>
    </location>
</feature>
<dbReference type="AlphaFoldDB" id="A0A919YSK2"/>
<dbReference type="EMBL" id="BOSE01000014">
    <property type="protein sequence ID" value="GIP19303.1"/>
    <property type="molecule type" value="Genomic_DNA"/>
</dbReference>
<keyword evidence="1" id="KW-1133">Transmembrane helix</keyword>
<evidence type="ECO:0000313" key="4">
    <source>
        <dbReference type="EMBL" id="GIP19303.1"/>
    </source>
</evidence>
<comment type="caution">
    <text evidence="4">The sequence shown here is derived from an EMBL/GenBank/DDBJ whole genome shotgun (WGS) entry which is preliminary data.</text>
</comment>
<keyword evidence="5" id="KW-1185">Reference proteome</keyword>
<feature type="transmembrane region" description="Helical" evidence="1">
    <location>
        <begin position="12"/>
        <end position="33"/>
    </location>
</feature>